<keyword evidence="2" id="KW-1133">Transmembrane helix</keyword>
<evidence type="ECO:0000313" key="4">
    <source>
        <dbReference type="RefSeq" id="XP_055888241.1"/>
    </source>
</evidence>
<feature type="region of interest" description="Disordered" evidence="1">
    <location>
        <begin position="234"/>
        <end position="294"/>
    </location>
</feature>
<feature type="compositionally biased region" description="Polar residues" evidence="1">
    <location>
        <begin position="234"/>
        <end position="245"/>
    </location>
</feature>
<sequence>MSTHTTKLEEIKALIQAEQTMADKRTKEEILEEIRQEDATKDVPINSAVAIAVLSGVASVAGTVACLSIGFLEIYRQDVIAFWMACIPFCFPFITGISIAYRKKLSCVGVHVSLLLATLLTGGAGYGYSIEPVFINRKNCKIVSEDRGNCDKETLLYLYITNGGIALGFTVIGLIYSLLICRCATKRRHNREVNEHMEHEKQAELQKRASRRSHEKVTYVPAWPGSYVAHPQATAATKTEASNGDLNAAKRLSSDQPQVDHKVDSGQPIPNKEQPSNKDNQTSEPKTGDATTHL</sequence>
<protein>
    <submittedName>
        <fullName evidence="4">Uncharacterized protein LOC106076442 isoform X1</fullName>
    </submittedName>
</protein>
<feature type="transmembrane region" description="Helical" evidence="2">
    <location>
        <begin position="80"/>
        <end position="101"/>
    </location>
</feature>
<proteinExistence type="predicted"/>
<dbReference type="RefSeq" id="XP_055888241.1">
    <property type="nucleotide sequence ID" value="XM_056032266.1"/>
</dbReference>
<feature type="transmembrane region" description="Helical" evidence="2">
    <location>
        <begin position="156"/>
        <end position="181"/>
    </location>
</feature>
<accession>A0A9W3ALW9</accession>
<keyword evidence="2" id="KW-0472">Membrane</keyword>
<name>A0A9W3ALW9_BIOGL</name>
<feature type="transmembrane region" description="Helical" evidence="2">
    <location>
        <begin position="108"/>
        <end position="128"/>
    </location>
</feature>
<evidence type="ECO:0000256" key="2">
    <source>
        <dbReference type="SAM" id="Phobius"/>
    </source>
</evidence>
<dbReference type="OMA" id="LISSCAC"/>
<dbReference type="OrthoDB" id="6083940at2759"/>
<feature type="compositionally biased region" description="Polar residues" evidence="1">
    <location>
        <begin position="273"/>
        <end position="294"/>
    </location>
</feature>
<gene>
    <name evidence="4" type="primary">LOC106076442</name>
</gene>
<feature type="compositionally biased region" description="Basic and acidic residues" evidence="1">
    <location>
        <begin position="194"/>
        <end position="207"/>
    </location>
</feature>
<feature type="region of interest" description="Disordered" evidence="1">
    <location>
        <begin position="194"/>
        <end position="216"/>
    </location>
</feature>
<keyword evidence="2" id="KW-0812">Transmembrane</keyword>
<reference evidence="4" key="1">
    <citation type="submission" date="2025-08" db="UniProtKB">
        <authorList>
            <consortium name="RefSeq"/>
        </authorList>
    </citation>
    <scope>IDENTIFICATION</scope>
</reference>
<evidence type="ECO:0000313" key="3">
    <source>
        <dbReference type="Proteomes" id="UP001165740"/>
    </source>
</evidence>
<dbReference type="Proteomes" id="UP001165740">
    <property type="component" value="Chromosome 6"/>
</dbReference>
<dbReference type="GeneID" id="106076442"/>
<evidence type="ECO:0000256" key="1">
    <source>
        <dbReference type="SAM" id="MobiDB-lite"/>
    </source>
</evidence>
<organism evidence="3 4">
    <name type="scientific">Biomphalaria glabrata</name>
    <name type="common">Bloodfluke planorb</name>
    <name type="synonym">Freshwater snail</name>
    <dbReference type="NCBI Taxonomy" id="6526"/>
    <lineage>
        <taxon>Eukaryota</taxon>
        <taxon>Metazoa</taxon>
        <taxon>Spiralia</taxon>
        <taxon>Lophotrochozoa</taxon>
        <taxon>Mollusca</taxon>
        <taxon>Gastropoda</taxon>
        <taxon>Heterobranchia</taxon>
        <taxon>Euthyneura</taxon>
        <taxon>Panpulmonata</taxon>
        <taxon>Hygrophila</taxon>
        <taxon>Lymnaeoidea</taxon>
        <taxon>Planorbidae</taxon>
        <taxon>Biomphalaria</taxon>
    </lineage>
</organism>
<feature type="transmembrane region" description="Helical" evidence="2">
    <location>
        <begin position="49"/>
        <end position="74"/>
    </location>
</feature>
<keyword evidence="3" id="KW-1185">Reference proteome</keyword>
<dbReference type="AlphaFoldDB" id="A0A9W3ALW9"/>